<protein>
    <recommendedName>
        <fullName evidence="3">DUF3013 domain-containing protein</fullName>
    </recommendedName>
</protein>
<organism evidence="1 2">
    <name type="scientific">Carnobacterium iners</name>
    <dbReference type="NCBI Taxonomy" id="1073423"/>
    <lineage>
        <taxon>Bacteria</taxon>
        <taxon>Bacillati</taxon>
        <taxon>Bacillota</taxon>
        <taxon>Bacilli</taxon>
        <taxon>Lactobacillales</taxon>
        <taxon>Carnobacteriaceae</taxon>
        <taxon>Carnobacterium</taxon>
    </lineage>
</organism>
<evidence type="ECO:0008006" key="3">
    <source>
        <dbReference type="Google" id="ProtNLM"/>
    </source>
</evidence>
<dbReference type="InterPro" id="IPR021380">
    <property type="entry name" value="DUF3013"/>
</dbReference>
<dbReference type="EMBL" id="FXBJ01000002">
    <property type="protein sequence ID" value="SMH36828.1"/>
    <property type="molecule type" value="Genomic_DNA"/>
</dbReference>
<accession>A0A1X7NGB9</accession>
<dbReference type="OrthoDB" id="2165293at2"/>
<dbReference type="AlphaFoldDB" id="A0A1X7NGB9"/>
<dbReference type="STRING" id="1073423.SAMN04488700_1921"/>
<dbReference type="Pfam" id="PF11217">
    <property type="entry name" value="DUF3013"/>
    <property type="match status" value="1"/>
</dbReference>
<dbReference type="RefSeq" id="WP_085560008.1">
    <property type="nucleotide sequence ID" value="NZ_FOAH01000003.1"/>
</dbReference>
<sequence length="163" mass="19199">MAKQDMIDYLDSEMSEANLDFDWSIEWKKRQHAIEVSFTIYAQIDSNLVIQDVEGKVNTENIIQFEDAICFYNPEKSKIIAEDYLATIPFDFKQGIEKGYINTFVKMLRIIVTEGQSDLLDFTTDPTIETFEMEWNQANFDQTIQTLKETNRYNTEKVLYPKF</sequence>
<gene>
    <name evidence="1" type="ORF">SAMN04488700_1921</name>
</gene>
<proteinExistence type="predicted"/>
<evidence type="ECO:0000313" key="1">
    <source>
        <dbReference type="EMBL" id="SMH36828.1"/>
    </source>
</evidence>
<dbReference type="Proteomes" id="UP000193435">
    <property type="component" value="Unassembled WGS sequence"/>
</dbReference>
<keyword evidence="2" id="KW-1185">Reference proteome</keyword>
<evidence type="ECO:0000313" key="2">
    <source>
        <dbReference type="Proteomes" id="UP000193435"/>
    </source>
</evidence>
<name>A0A1X7NGB9_9LACT</name>
<reference evidence="1 2" key="1">
    <citation type="submission" date="2017-04" db="EMBL/GenBank/DDBJ databases">
        <authorList>
            <person name="Afonso C.L."/>
            <person name="Miller P.J."/>
            <person name="Scott M.A."/>
            <person name="Spackman E."/>
            <person name="Goraichik I."/>
            <person name="Dimitrov K.M."/>
            <person name="Suarez D.L."/>
            <person name="Swayne D.E."/>
        </authorList>
    </citation>
    <scope>NUCLEOTIDE SEQUENCE [LARGE SCALE GENOMIC DNA]</scope>
    <source>
        <strain evidence="1 2">LMG26642</strain>
    </source>
</reference>
<dbReference type="Gene3D" id="3.40.50.11250">
    <property type="entry name" value="Protein of unknown function DUF3013"/>
    <property type="match status" value="1"/>
</dbReference>